<protein>
    <recommendedName>
        <fullName evidence="4">G-protein coupled receptors family 1 profile domain-containing protein</fullName>
    </recommendedName>
</protein>
<dbReference type="HOGENOM" id="CLU_062759_0_0_1"/>
<name>A0A0C3E2J7_9AGAM</name>
<feature type="transmembrane region" description="Helical" evidence="1">
    <location>
        <begin position="23"/>
        <end position="47"/>
    </location>
</feature>
<accession>A0A0C3E2J7</accession>
<feature type="transmembrane region" description="Helical" evidence="1">
    <location>
        <begin position="94"/>
        <end position="117"/>
    </location>
</feature>
<reference evidence="2 3" key="1">
    <citation type="submission" date="2014-04" db="EMBL/GenBank/DDBJ databases">
        <authorList>
            <consortium name="DOE Joint Genome Institute"/>
            <person name="Kuo A."/>
            <person name="Kohler A."/>
            <person name="Nagy L.G."/>
            <person name="Floudas D."/>
            <person name="Copeland A."/>
            <person name="Barry K.W."/>
            <person name="Cichocki N."/>
            <person name="Veneault-Fourrey C."/>
            <person name="LaButti K."/>
            <person name="Lindquist E.A."/>
            <person name="Lipzen A."/>
            <person name="Lundell T."/>
            <person name="Morin E."/>
            <person name="Murat C."/>
            <person name="Sun H."/>
            <person name="Tunlid A."/>
            <person name="Henrissat B."/>
            <person name="Grigoriev I.V."/>
            <person name="Hibbett D.S."/>
            <person name="Martin F."/>
            <person name="Nordberg H.P."/>
            <person name="Cantor M.N."/>
            <person name="Hua S.X."/>
        </authorList>
    </citation>
    <scope>NUCLEOTIDE SEQUENCE [LARGE SCALE GENOMIC DNA]</scope>
    <source>
        <strain evidence="2 3">Foug A</strain>
    </source>
</reference>
<dbReference type="Proteomes" id="UP000053989">
    <property type="component" value="Unassembled WGS sequence"/>
</dbReference>
<keyword evidence="1" id="KW-0472">Membrane</keyword>
<keyword evidence="3" id="KW-1185">Reference proteome</keyword>
<evidence type="ECO:0000313" key="2">
    <source>
        <dbReference type="EMBL" id="KIM62709.1"/>
    </source>
</evidence>
<evidence type="ECO:0000256" key="1">
    <source>
        <dbReference type="SAM" id="Phobius"/>
    </source>
</evidence>
<keyword evidence="1" id="KW-1133">Transmembrane helix</keyword>
<dbReference type="OrthoDB" id="2548432at2759"/>
<dbReference type="InParanoid" id="A0A0C3E2J7"/>
<feature type="transmembrane region" description="Helical" evidence="1">
    <location>
        <begin position="59"/>
        <end position="82"/>
    </location>
</feature>
<gene>
    <name evidence="2" type="ORF">SCLCIDRAFT_1214814</name>
</gene>
<evidence type="ECO:0008006" key="4">
    <source>
        <dbReference type="Google" id="ProtNLM"/>
    </source>
</evidence>
<feature type="transmembrane region" description="Helical" evidence="1">
    <location>
        <begin position="233"/>
        <end position="255"/>
    </location>
</feature>
<organism evidence="2 3">
    <name type="scientific">Scleroderma citrinum Foug A</name>
    <dbReference type="NCBI Taxonomy" id="1036808"/>
    <lineage>
        <taxon>Eukaryota</taxon>
        <taxon>Fungi</taxon>
        <taxon>Dikarya</taxon>
        <taxon>Basidiomycota</taxon>
        <taxon>Agaricomycotina</taxon>
        <taxon>Agaricomycetes</taxon>
        <taxon>Agaricomycetidae</taxon>
        <taxon>Boletales</taxon>
        <taxon>Sclerodermatineae</taxon>
        <taxon>Sclerodermataceae</taxon>
        <taxon>Scleroderma</taxon>
    </lineage>
</organism>
<keyword evidence="1" id="KW-0812">Transmembrane</keyword>
<dbReference type="AlphaFoldDB" id="A0A0C3E2J7"/>
<reference evidence="3" key="2">
    <citation type="submission" date="2015-01" db="EMBL/GenBank/DDBJ databases">
        <title>Evolutionary Origins and Diversification of the Mycorrhizal Mutualists.</title>
        <authorList>
            <consortium name="DOE Joint Genome Institute"/>
            <consortium name="Mycorrhizal Genomics Consortium"/>
            <person name="Kohler A."/>
            <person name="Kuo A."/>
            <person name="Nagy L.G."/>
            <person name="Floudas D."/>
            <person name="Copeland A."/>
            <person name="Barry K.W."/>
            <person name="Cichocki N."/>
            <person name="Veneault-Fourrey C."/>
            <person name="LaButti K."/>
            <person name="Lindquist E.A."/>
            <person name="Lipzen A."/>
            <person name="Lundell T."/>
            <person name="Morin E."/>
            <person name="Murat C."/>
            <person name="Riley R."/>
            <person name="Ohm R."/>
            <person name="Sun H."/>
            <person name="Tunlid A."/>
            <person name="Henrissat B."/>
            <person name="Grigoriev I.V."/>
            <person name="Hibbett D.S."/>
            <person name="Martin F."/>
        </authorList>
    </citation>
    <scope>NUCLEOTIDE SEQUENCE [LARGE SCALE GENOMIC DNA]</scope>
    <source>
        <strain evidence="3">Foug A</strain>
    </source>
</reference>
<sequence>MSQSVDSSEAIIMNFVENIRDPFTFAFVITSLCACLLTLLVVLFVFSTRELRRRLIFRLNVISICFALTLGVLNFIVSGGAILRPFDPIPQSLYITTIVAALFPPVFYDSILLTRLLALYPVDRTPFPVLIRILAFPICVKCGRLVVLSLYILHYVNESRDLATFKAHAQATWYRNPFITTEWTLQMFDNLYSSGLFMYQLYTQSAQMSPVGYGSHVFSFPEVGSIGRRIREIFYISVANFVFPVLFNVGQIICITSDPSFYVGTLLLLVNTYVSVIGVLFATIWVSGGEYVRRQTAANSPETSLRFTPLDRRAFGPTRQVDIGSGFKAVEERRRPTLELSKTDVDFDDLELDKITGENRLPSGPGPYSKYSNIEVLIKRDVEQA</sequence>
<dbReference type="EMBL" id="KN822040">
    <property type="protein sequence ID" value="KIM62709.1"/>
    <property type="molecule type" value="Genomic_DNA"/>
</dbReference>
<evidence type="ECO:0000313" key="3">
    <source>
        <dbReference type="Proteomes" id="UP000053989"/>
    </source>
</evidence>
<feature type="transmembrane region" description="Helical" evidence="1">
    <location>
        <begin position="261"/>
        <end position="286"/>
    </location>
</feature>
<proteinExistence type="predicted"/>